<keyword evidence="2" id="KW-0813">Transport</keyword>
<dbReference type="InterPro" id="IPR006143">
    <property type="entry name" value="RND_pump_MFP"/>
</dbReference>
<dbReference type="Pfam" id="PF25973">
    <property type="entry name" value="BSH_CzcB"/>
    <property type="match status" value="1"/>
</dbReference>
<keyword evidence="4" id="KW-0472">Membrane</keyword>
<evidence type="ECO:0000313" key="10">
    <source>
        <dbReference type="Proteomes" id="UP000294963"/>
    </source>
</evidence>
<dbReference type="InterPro" id="IPR058648">
    <property type="entry name" value="HH_CzcB-like"/>
</dbReference>
<feature type="transmembrane region" description="Helical" evidence="4">
    <location>
        <begin position="12"/>
        <end position="33"/>
    </location>
</feature>
<evidence type="ECO:0000259" key="7">
    <source>
        <dbReference type="Pfam" id="PF25973"/>
    </source>
</evidence>
<feature type="domain" description="CzcB-like barrel-sandwich hybrid" evidence="7">
    <location>
        <begin position="109"/>
        <end position="248"/>
    </location>
</feature>
<evidence type="ECO:0000313" key="9">
    <source>
        <dbReference type="EMBL" id="TCM69104.1"/>
    </source>
</evidence>
<feature type="domain" description="CzcB-like C-terminal circularly permuted SH3-like" evidence="8">
    <location>
        <begin position="336"/>
        <end position="401"/>
    </location>
</feature>
<dbReference type="InterPro" id="IPR058792">
    <property type="entry name" value="Beta-barrel_RND_2"/>
</dbReference>
<feature type="domain" description="CzcB-like alpha-helical hairpin" evidence="5">
    <location>
        <begin position="148"/>
        <end position="207"/>
    </location>
</feature>
<reference evidence="9 10" key="1">
    <citation type="submission" date="2019-03" db="EMBL/GenBank/DDBJ databases">
        <title>Genomic analyses of the natural microbiome of Caenorhabditis elegans.</title>
        <authorList>
            <person name="Samuel B."/>
        </authorList>
    </citation>
    <scope>NUCLEOTIDE SEQUENCE [LARGE SCALE GENOMIC DNA]</scope>
    <source>
        <strain evidence="9 10">JUb89</strain>
    </source>
</reference>
<feature type="region of interest" description="Disordered" evidence="3">
    <location>
        <begin position="39"/>
        <end position="68"/>
    </location>
</feature>
<protein>
    <submittedName>
        <fullName evidence="9">Cobalt-zinc-cadmium efflux system membrane fusion protein</fullName>
    </submittedName>
</protein>
<dbReference type="GO" id="GO:0022857">
    <property type="term" value="F:transmembrane transporter activity"/>
    <property type="evidence" value="ECO:0007669"/>
    <property type="project" value="InterPro"/>
</dbReference>
<comment type="caution">
    <text evidence="9">The sequence shown here is derived from an EMBL/GenBank/DDBJ whole genome shotgun (WGS) entry which is preliminary data.</text>
</comment>
<evidence type="ECO:0000256" key="4">
    <source>
        <dbReference type="SAM" id="Phobius"/>
    </source>
</evidence>
<sequence>MKTIKQHSGKVTQPILIIIVIAVLALIAAALMWSSKKKSATQSEDGKAEAVEGEAKSAAEGGEAGHDDEGLELSAQQMTEQGLKIATAAIGDVEQSNGFPAKLVVNTDRQAHVSPSFSGRVESVNVDLGQQVKKGQTLATLLVPDLVDQQSNLQIAQSALSLAKQDYEREKTLWSQGVSAKQDYQRAYNAYQQAQIQVQASRSRLSAFGVGVGSSGRYTLTAPISGVVSQKDVVVGENVQLASQLFVIDQLDQLWLEFIVPGDYLNRISPNQSLDFTSMQTGNQFKAQVQTLSSEADAQTGRLQVRARVLSQAPELRPNLMVNIQLRQADQAQVMRVAKEAVQQVEGKDVVFLVKEHGKNFEFTPQPVELGRRSSDGAWIEVKSGLKAGQRYISQGSFLLKSEMEKGEAAHGH</sequence>
<dbReference type="Gene3D" id="2.40.420.20">
    <property type="match status" value="1"/>
</dbReference>
<dbReference type="PANTHER" id="PTHR30097:SF4">
    <property type="entry name" value="SLR6042 PROTEIN"/>
    <property type="match status" value="1"/>
</dbReference>
<evidence type="ECO:0000259" key="8">
    <source>
        <dbReference type="Pfam" id="PF25975"/>
    </source>
</evidence>
<proteinExistence type="inferred from homology"/>
<dbReference type="GO" id="GO:0046914">
    <property type="term" value="F:transition metal ion binding"/>
    <property type="evidence" value="ECO:0007669"/>
    <property type="project" value="TreeGrafter"/>
</dbReference>
<dbReference type="Pfam" id="PF25954">
    <property type="entry name" value="Beta-barrel_RND_2"/>
    <property type="match status" value="1"/>
</dbReference>
<dbReference type="GO" id="GO:0060003">
    <property type="term" value="P:copper ion export"/>
    <property type="evidence" value="ECO:0007669"/>
    <property type="project" value="TreeGrafter"/>
</dbReference>
<dbReference type="GO" id="GO:0015679">
    <property type="term" value="P:plasma membrane copper ion transport"/>
    <property type="evidence" value="ECO:0007669"/>
    <property type="project" value="TreeGrafter"/>
</dbReference>
<keyword evidence="4" id="KW-0812">Transmembrane</keyword>
<dbReference type="OrthoDB" id="9768185at2"/>
<name>A0A4R1XWV4_ACICA</name>
<evidence type="ECO:0000256" key="1">
    <source>
        <dbReference type="ARBA" id="ARBA00009477"/>
    </source>
</evidence>
<evidence type="ECO:0000256" key="2">
    <source>
        <dbReference type="ARBA" id="ARBA00022448"/>
    </source>
</evidence>
<dbReference type="Pfam" id="PF25975">
    <property type="entry name" value="CzcB_C"/>
    <property type="match status" value="1"/>
</dbReference>
<dbReference type="NCBIfam" id="TIGR01730">
    <property type="entry name" value="RND_mfp"/>
    <property type="match status" value="1"/>
</dbReference>
<dbReference type="GO" id="GO:0016020">
    <property type="term" value="C:membrane"/>
    <property type="evidence" value="ECO:0007669"/>
    <property type="project" value="InterPro"/>
</dbReference>
<feature type="domain" description="CusB-like beta-barrel" evidence="6">
    <location>
        <begin position="253"/>
        <end position="329"/>
    </location>
</feature>
<evidence type="ECO:0000256" key="3">
    <source>
        <dbReference type="SAM" id="MobiDB-lite"/>
    </source>
</evidence>
<dbReference type="AlphaFoldDB" id="A0A4R1XWV4"/>
<dbReference type="PANTHER" id="PTHR30097">
    <property type="entry name" value="CATION EFFLUX SYSTEM PROTEIN CUSB"/>
    <property type="match status" value="1"/>
</dbReference>
<organism evidence="9 10">
    <name type="scientific">Acinetobacter calcoaceticus</name>
    <dbReference type="NCBI Taxonomy" id="471"/>
    <lineage>
        <taxon>Bacteria</taxon>
        <taxon>Pseudomonadati</taxon>
        <taxon>Pseudomonadota</taxon>
        <taxon>Gammaproteobacteria</taxon>
        <taxon>Moraxellales</taxon>
        <taxon>Moraxellaceae</taxon>
        <taxon>Acinetobacter</taxon>
        <taxon>Acinetobacter calcoaceticus/baumannii complex</taxon>
    </lineage>
</organism>
<dbReference type="GO" id="GO:0030288">
    <property type="term" value="C:outer membrane-bounded periplasmic space"/>
    <property type="evidence" value="ECO:0007669"/>
    <property type="project" value="TreeGrafter"/>
</dbReference>
<dbReference type="InterPro" id="IPR058649">
    <property type="entry name" value="CzcB_C"/>
</dbReference>
<dbReference type="Gene3D" id="1.10.287.470">
    <property type="entry name" value="Helix hairpin bin"/>
    <property type="match status" value="1"/>
</dbReference>
<keyword evidence="4" id="KW-1133">Transmembrane helix</keyword>
<accession>A0A4R1XWV4</accession>
<dbReference type="EMBL" id="SLVJ01000003">
    <property type="protein sequence ID" value="TCM69104.1"/>
    <property type="molecule type" value="Genomic_DNA"/>
</dbReference>
<dbReference type="Gene3D" id="2.40.30.170">
    <property type="match status" value="1"/>
</dbReference>
<evidence type="ECO:0000259" key="6">
    <source>
        <dbReference type="Pfam" id="PF25954"/>
    </source>
</evidence>
<dbReference type="InterPro" id="IPR051909">
    <property type="entry name" value="MFP_Cation_Efflux"/>
</dbReference>
<dbReference type="SUPFAM" id="SSF111369">
    <property type="entry name" value="HlyD-like secretion proteins"/>
    <property type="match status" value="1"/>
</dbReference>
<evidence type="ECO:0000259" key="5">
    <source>
        <dbReference type="Pfam" id="PF25893"/>
    </source>
</evidence>
<dbReference type="InterPro" id="IPR058647">
    <property type="entry name" value="BSH_CzcB-like"/>
</dbReference>
<dbReference type="Proteomes" id="UP000294963">
    <property type="component" value="Unassembled WGS sequence"/>
</dbReference>
<gene>
    <name evidence="9" type="ORF">EC844_10347</name>
</gene>
<dbReference type="Pfam" id="PF25893">
    <property type="entry name" value="HH_CzcB"/>
    <property type="match status" value="1"/>
</dbReference>
<feature type="compositionally biased region" description="Basic and acidic residues" evidence="3">
    <location>
        <begin position="44"/>
        <end position="68"/>
    </location>
</feature>
<dbReference type="Gene3D" id="2.40.50.100">
    <property type="match status" value="1"/>
</dbReference>
<keyword evidence="10" id="KW-1185">Reference proteome</keyword>
<comment type="similarity">
    <text evidence="1">Belongs to the membrane fusion protein (MFP) (TC 8.A.1) family.</text>
</comment>